<keyword evidence="3 5" id="KW-1133">Transmembrane helix</keyword>
<dbReference type="Pfam" id="PF10328">
    <property type="entry name" value="7TM_GPCR_Srx"/>
    <property type="match status" value="1"/>
</dbReference>
<feature type="transmembrane region" description="Helical" evidence="5">
    <location>
        <begin position="53"/>
        <end position="72"/>
    </location>
</feature>
<dbReference type="InterPro" id="IPR019430">
    <property type="entry name" value="7TM_GPCR_serpentine_rcpt_Srx"/>
</dbReference>
<comment type="subcellular location">
    <subcellularLocation>
        <location evidence="1">Membrane</location>
    </subcellularLocation>
</comment>
<evidence type="ECO:0000256" key="3">
    <source>
        <dbReference type="ARBA" id="ARBA00022989"/>
    </source>
</evidence>
<dbReference type="CDD" id="cd00637">
    <property type="entry name" value="7tm_classA_rhodopsin-like"/>
    <property type="match status" value="1"/>
</dbReference>
<evidence type="ECO:0000259" key="6">
    <source>
        <dbReference type="PROSITE" id="PS50262"/>
    </source>
</evidence>
<dbReference type="PROSITE" id="PS50262">
    <property type="entry name" value="G_PROTEIN_RECEP_F1_2"/>
    <property type="match status" value="1"/>
</dbReference>
<dbReference type="GO" id="GO:0016020">
    <property type="term" value="C:membrane"/>
    <property type="evidence" value="ECO:0007669"/>
    <property type="project" value="UniProtKB-SubCell"/>
</dbReference>
<feature type="transmembrane region" description="Helical" evidence="5">
    <location>
        <begin position="133"/>
        <end position="153"/>
    </location>
</feature>
<feature type="transmembrane region" description="Helical" evidence="5">
    <location>
        <begin position="92"/>
        <end position="112"/>
    </location>
</feature>
<proteinExistence type="predicted"/>
<dbReference type="OrthoDB" id="5800536at2759"/>
<protein>
    <recommendedName>
        <fullName evidence="6">G-protein coupled receptors family 1 profile domain-containing protein</fullName>
    </recommendedName>
</protein>
<feature type="transmembrane region" description="Helical" evidence="5">
    <location>
        <begin position="185"/>
        <end position="206"/>
    </location>
</feature>
<evidence type="ECO:0000313" key="7">
    <source>
        <dbReference type="EMBL" id="KJH42832.1"/>
    </source>
</evidence>
<dbReference type="Gene3D" id="1.20.1070.10">
    <property type="entry name" value="Rhodopsin 7-helix transmembrane proteins"/>
    <property type="match status" value="1"/>
</dbReference>
<evidence type="ECO:0000256" key="5">
    <source>
        <dbReference type="SAM" id="Phobius"/>
    </source>
</evidence>
<reference evidence="8" key="2">
    <citation type="journal article" date="2016" name="Sci. Rep.">
        <title>Dictyocaulus viviparus genome, variome and transcriptome elucidate lungworm biology and support future intervention.</title>
        <authorList>
            <person name="McNulty S.N."/>
            <person name="Strube C."/>
            <person name="Rosa B.A."/>
            <person name="Martin J.C."/>
            <person name="Tyagi R."/>
            <person name="Choi Y.J."/>
            <person name="Wang Q."/>
            <person name="Hallsworth Pepin K."/>
            <person name="Zhang X."/>
            <person name="Ozersky P."/>
            <person name="Wilson R.K."/>
            <person name="Sternberg P.W."/>
            <person name="Gasser R.B."/>
            <person name="Mitreva M."/>
        </authorList>
    </citation>
    <scope>NUCLEOTIDE SEQUENCE [LARGE SCALE GENOMIC DNA]</scope>
    <source>
        <strain evidence="8">HannoverDv2000</strain>
    </source>
</reference>
<name>A0A0D8XGJ3_DICVI</name>
<dbReference type="Proteomes" id="UP000053766">
    <property type="component" value="Unassembled WGS sequence"/>
</dbReference>
<evidence type="ECO:0000256" key="4">
    <source>
        <dbReference type="ARBA" id="ARBA00023136"/>
    </source>
</evidence>
<dbReference type="SUPFAM" id="SSF81321">
    <property type="entry name" value="Family A G protein-coupled receptor-like"/>
    <property type="match status" value="1"/>
</dbReference>
<dbReference type="PANTHER" id="PTHR23017:SF3">
    <property type="entry name" value="G-PROTEIN COUPLED RECEPTORS FAMILY 1 PROFILE DOMAIN-CONTAINING PROTEIN"/>
    <property type="match status" value="1"/>
</dbReference>
<keyword evidence="4 5" id="KW-0472">Membrane</keyword>
<evidence type="ECO:0000256" key="2">
    <source>
        <dbReference type="ARBA" id="ARBA00022692"/>
    </source>
</evidence>
<evidence type="ECO:0000313" key="8">
    <source>
        <dbReference type="Proteomes" id="UP000053766"/>
    </source>
</evidence>
<dbReference type="InterPro" id="IPR017452">
    <property type="entry name" value="GPCR_Rhodpsn_7TM"/>
</dbReference>
<sequence length="223" mass="25334">MSNSTEIFSPTAQMENIVVSMIIYVTGILGLLSNGGAIVAVRENFELRNLFRIVYLSRSVSNMGVQLIFLFWNTPTILLRDKTEAEMIDKVLGLMLIILWNVSVYLRLAMSLNRIIAIILPLQASSIFDMKNSFIAVFLCWLFALCHVVPYLLADECLIIFNKATWVWTFLDSTCGHSIPIFTNFYSTIVVLILIFLLDCSTIISLRVKNTSLINVTKYDVMR</sequence>
<evidence type="ECO:0000256" key="1">
    <source>
        <dbReference type="ARBA" id="ARBA00004370"/>
    </source>
</evidence>
<dbReference type="AlphaFoldDB" id="A0A0D8XGJ3"/>
<reference evidence="7 8" key="1">
    <citation type="submission" date="2013-11" db="EMBL/GenBank/DDBJ databases">
        <title>Draft genome of the bovine lungworm Dictyocaulus viviparus.</title>
        <authorList>
            <person name="Mitreva M."/>
        </authorList>
    </citation>
    <scope>NUCLEOTIDE SEQUENCE [LARGE SCALE GENOMIC DNA]</scope>
    <source>
        <strain evidence="7 8">HannoverDv2000</strain>
    </source>
</reference>
<dbReference type="EMBL" id="KN716619">
    <property type="protein sequence ID" value="KJH42832.1"/>
    <property type="molecule type" value="Genomic_DNA"/>
</dbReference>
<feature type="transmembrane region" description="Helical" evidence="5">
    <location>
        <begin position="17"/>
        <end position="41"/>
    </location>
</feature>
<accession>A0A0D8XGJ3</accession>
<feature type="domain" description="G-protein coupled receptors family 1 profile" evidence="6">
    <location>
        <begin position="33"/>
        <end position="223"/>
    </location>
</feature>
<dbReference type="PANTHER" id="PTHR23017">
    <property type="entry name" value="SERPENTINE RECEPTOR, CLASS X"/>
    <property type="match status" value="1"/>
</dbReference>
<gene>
    <name evidence="7" type="ORF">DICVIV_11163</name>
</gene>
<keyword evidence="2 5" id="KW-0812">Transmembrane</keyword>
<keyword evidence="8" id="KW-1185">Reference proteome</keyword>
<organism evidence="7 8">
    <name type="scientific">Dictyocaulus viviparus</name>
    <name type="common">Bovine lungworm</name>
    <dbReference type="NCBI Taxonomy" id="29172"/>
    <lineage>
        <taxon>Eukaryota</taxon>
        <taxon>Metazoa</taxon>
        <taxon>Ecdysozoa</taxon>
        <taxon>Nematoda</taxon>
        <taxon>Chromadorea</taxon>
        <taxon>Rhabditida</taxon>
        <taxon>Rhabditina</taxon>
        <taxon>Rhabditomorpha</taxon>
        <taxon>Strongyloidea</taxon>
        <taxon>Metastrongylidae</taxon>
        <taxon>Dictyocaulus</taxon>
    </lineage>
</organism>